<name>E1JYB7_SOLFR</name>
<dbReference type="Proteomes" id="UP000006250">
    <property type="component" value="Unassembled WGS sequence"/>
</dbReference>
<evidence type="ECO:0000313" key="2">
    <source>
        <dbReference type="Proteomes" id="UP000006250"/>
    </source>
</evidence>
<dbReference type="EMBL" id="AECZ01000017">
    <property type="protein sequence ID" value="EFL50691.1"/>
    <property type="molecule type" value="Genomic_DNA"/>
</dbReference>
<protein>
    <submittedName>
        <fullName evidence="1">Uncharacterized protein</fullName>
    </submittedName>
</protein>
<dbReference type="STRING" id="596151.DesfrDRAFT_2632"/>
<proteinExistence type="predicted"/>
<accession>E1JYB7</accession>
<sequence>MPQCIYEEDGIRCPFKTSANGIYCNAHLLLMDKHREQEMAQETGIFRHPVTVAVWGTKPNLGNAVGRNLTVRIQTNTYDAVIARETGSAKLVSRSSCMPAPGKK</sequence>
<dbReference type="RefSeq" id="WP_005994564.1">
    <property type="nucleotide sequence ID" value="NZ_AECZ01000017.1"/>
</dbReference>
<organism evidence="1 2">
    <name type="scientific">Solidesulfovibrio fructosivorans JJ]</name>
    <dbReference type="NCBI Taxonomy" id="596151"/>
    <lineage>
        <taxon>Bacteria</taxon>
        <taxon>Pseudomonadati</taxon>
        <taxon>Thermodesulfobacteriota</taxon>
        <taxon>Desulfovibrionia</taxon>
        <taxon>Desulfovibrionales</taxon>
        <taxon>Desulfovibrionaceae</taxon>
        <taxon>Solidesulfovibrio</taxon>
    </lineage>
</organism>
<dbReference type="AlphaFoldDB" id="E1JYB7"/>
<reference evidence="1 2" key="1">
    <citation type="submission" date="2010-08" db="EMBL/GenBank/DDBJ databases">
        <title>The draft genome of Desulfovibrio fructosovorans JJ.</title>
        <authorList>
            <consortium name="US DOE Joint Genome Institute (JGI-PGF)"/>
            <person name="Lucas S."/>
            <person name="Copeland A."/>
            <person name="Lapidus A."/>
            <person name="Cheng J.-F."/>
            <person name="Bruce D."/>
            <person name="Goodwin L."/>
            <person name="Pitluck S."/>
            <person name="Land M.L."/>
            <person name="Hauser L."/>
            <person name="Chang Y.-J."/>
            <person name="Jeffries C."/>
            <person name="Wall J.D."/>
            <person name="Stahl D.A."/>
            <person name="Arkin A.P."/>
            <person name="Dehal P."/>
            <person name="Stolyar S.M."/>
            <person name="Hazen T.C."/>
            <person name="Woyke T.J."/>
        </authorList>
    </citation>
    <scope>NUCLEOTIDE SEQUENCE [LARGE SCALE GENOMIC DNA]</scope>
    <source>
        <strain evidence="1 2">JJ</strain>
    </source>
</reference>
<keyword evidence="2" id="KW-1185">Reference proteome</keyword>
<evidence type="ECO:0000313" key="1">
    <source>
        <dbReference type="EMBL" id="EFL50691.1"/>
    </source>
</evidence>
<gene>
    <name evidence="1" type="ORF">DesfrDRAFT_2632</name>
</gene>
<comment type="caution">
    <text evidence="1">The sequence shown here is derived from an EMBL/GenBank/DDBJ whole genome shotgun (WGS) entry which is preliminary data.</text>
</comment>